<feature type="active site" evidence="11">
    <location>
        <position position="289"/>
    </location>
</feature>
<evidence type="ECO:0000256" key="2">
    <source>
        <dbReference type="ARBA" id="ARBA00010450"/>
    </source>
</evidence>
<feature type="domain" description="Core-binding (CB)" evidence="13">
    <location>
        <begin position="42"/>
        <end position="126"/>
    </location>
</feature>
<evidence type="ECO:0000256" key="6">
    <source>
        <dbReference type="ARBA" id="ARBA00022829"/>
    </source>
</evidence>
<dbReference type="InterPro" id="IPR002104">
    <property type="entry name" value="Integrase_catalytic"/>
</dbReference>
<keyword evidence="5 11" id="KW-0132">Cell division</keyword>
<dbReference type="SUPFAM" id="SSF56349">
    <property type="entry name" value="DNA breaking-rejoining enzymes"/>
    <property type="match status" value="1"/>
</dbReference>
<feature type="active site" description="O-(3'-phospho-DNA)-tyrosine intermediate" evidence="11">
    <location>
        <position position="321"/>
    </location>
</feature>
<dbReference type="NCBIfam" id="TIGR02225">
    <property type="entry name" value="recomb_XerD"/>
    <property type="match status" value="1"/>
</dbReference>
<protein>
    <recommendedName>
        <fullName evidence="3 11">Tyrosine recombinase XerD</fullName>
    </recommendedName>
</protein>
<proteinExistence type="inferred from homology"/>
<dbReference type="InterPro" id="IPR011010">
    <property type="entry name" value="DNA_brk_join_enz"/>
</dbReference>
<feature type="active site" evidence="11">
    <location>
        <position position="187"/>
    </location>
</feature>
<evidence type="ECO:0000256" key="9">
    <source>
        <dbReference type="ARBA" id="ARBA00023172"/>
    </source>
</evidence>
<dbReference type="PANTHER" id="PTHR30349">
    <property type="entry name" value="PHAGE INTEGRASE-RELATED"/>
    <property type="match status" value="1"/>
</dbReference>
<reference evidence="15" key="1">
    <citation type="journal article" date="2019" name="Int. J. Syst. Evol. Microbiol.">
        <title>The Global Catalogue of Microorganisms (GCM) 10K type strain sequencing project: providing services to taxonomists for standard genome sequencing and annotation.</title>
        <authorList>
            <consortium name="The Broad Institute Genomics Platform"/>
            <consortium name="The Broad Institute Genome Sequencing Center for Infectious Disease"/>
            <person name="Wu L."/>
            <person name="Ma J."/>
        </authorList>
    </citation>
    <scope>NUCLEOTIDE SEQUENCE [LARGE SCALE GENOMIC DNA]</scope>
    <source>
        <strain evidence="15">LMG 29247</strain>
    </source>
</reference>
<feature type="active site" evidence="11">
    <location>
        <position position="286"/>
    </location>
</feature>
<dbReference type="HAMAP" id="MF_01808">
    <property type="entry name" value="Recomb_XerC_XerD"/>
    <property type="match status" value="1"/>
</dbReference>
<dbReference type="Proteomes" id="UP001597304">
    <property type="component" value="Unassembled WGS sequence"/>
</dbReference>
<keyword evidence="15" id="KW-1185">Reference proteome</keyword>
<dbReference type="PANTHER" id="PTHR30349:SF90">
    <property type="entry name" value="TYROSINE RECOMBINASE XERD"/>
    <property type="match status" value="1"/>
</dbReference>
<evidence type="ECO:0000259" key="12">
    <source>
        <dbReference type="PROSITE" id="PS51898"/>
    </source>
</evidence>
<keyword evidence="7 11" id="KW-0229">DNA integration</keyword>
<evidence type="ECO:0000256" key="10">
    <source>
        <dbReference type="ARBA" id="ARBA00023306"/>
    </source>
</evidence>
<keyword evidence="8 11" id="KW-0238">DNA-binding</keyword>
<keyword evidence="6 11" id="KW-0159">Chromosome partition</keyword>
<dbReference type="InterPro" id="IPR011932">
    <property type="entry name" value="Recomb_XerD"/>
</dbReference>
<sequence>MPGLQSHRRRCAHTRLCYRRQVTADVDSSPSAPVATHTAPAAARVPEVDAFIDALWLEDGLARNTLDAYRRDLTLYAAWLATTHGAPILQTQEHQLLGYFAARSATRVTSANRRLTVLKRFFRWALRERLIDADPTLKLLPARQPLRVPKTLSEAQVEALLAAPDTDTPLGVRDRTMLELMYASGLRVSELVTLKALHIGLAEGVLRVMGKGNKERLVPFGEVAREWLDNYINDSRPRLLGARQTEDLFVTSAGRTPGTAMSRVMFWSIVKRYAREAGITASLSPHTLRHAFATHLLNHGADLRAVQMLLGHADISTTTIYTHVARERLKTLHAQHHPRG</sequence>
<name>A0ABW4KR96_9BURK</name>
<comment type="function">
    <text evidence="11">Site-specific tyrosine recombinase, which acts by catalyzing the cutting and rejoining of the recombining DNA molecules. The XerC-XerD complex is essential to convert dimers of the bacterial chromosome into monomers to permit their segregation at cell division. It also contributes to the segregational stability of plasmids.</text>
</comment>
<evidence type="ECO:0000259" key="13">
    <source>
        <dbReference type="PROSITE" id="PS51900"/>
    </source>
</evidence>
<keyword evidence="4 11" id="KW-0963">Cytoplasm</keyword>
<dbReference type="NCBIfam" id="NF001399">
    <property type="entry name" value="PRK00283.1"/>
    <property type="match status" value="1"/>
</dbReference>
<keyword evidence="9 11" id="KW-0233">DNA recombination</keyword>
<gene>
    <name evidence="11 14" type="primary">xerD</name>
    <name evidence="14" type="ORF">ACFSF0_01890</name>
</gene>
<dbReference type="PROSITE" id="PS51900">
    <property type="entry name" value="CB"/>
    <property type="match status" value="1"/>
</dbReference>
<feature type="active site" evidence="11">
    <location>
        <position position="211"/>
    </location>
</feature>
<comment type="caution">
    <text evidence="14">The sequence shown here is derived from an EMBL/GenBank/DDBJ whole genome shotgun (WGS) entry which is preliminary data.</text>
</comment>
<dbReference type="InterPro" id="IPR044068">
    <property type="entry name" value="CB"/>
</dbReference>
<keyword evidence="10 11" id="KW-0131">Cell cycle</keyword>
<dbReference type="InterPro" id="IPR023009">
    <property type="entry name" value="Tyrosine_recombinase_XerC/XerD"/>
</dbReference>
<dbReference type="InterPro" id="IPR013762">
    <property type="entry name" value="Integrase-like_cat_sf"/>
</dbReference>
<dbReference type="InterPro" id="IPR010998">
    <property type="entry name" value="Integrase_recombinase_N"/>
</dbReference>
<comment type="subunit">
    <text evidence="11">Forms a cyclic heterotetrameric complex composed of two molecules of XerC and two molecules of XerD.</text>
</comment>
<dbReference type="EMBL" id="JBHUEJ010000004">
    <property type="protein sequence ID" value="MFD1709346.1"/>
    <property type="molecule type" value="Genomic_DNA"/>
</dbReference>
<evidence type="ECO:0000313" key="14">
    <source>
        <dbReference type="EMBL" id="MFD1709346.1"/>
    </source>
</evidence>
<evidence type="ECO:0000256" key="7">
    <source>
        <dbReference type="ARBA" id="ARBA00022908"/>
    </source>
</evidence>
<dbReference type="Pfam" id="PF02899">
    <property type="entry name" value="Phage_int_SAM_1"/>
    <property type="match status" value="1"/>
</dbReference>
<comment type="similarity">
    <text evidence="2 11">Belongs to the 'phage' integrase family. XerD subfamily.</text>
</comment>
<comment type="subcellular location">
    <subcellularLocation>
        <location evidence="1 11">Cytoplasm</location>
    </subcellularLocation>
</comment>
<evidence type="ECO:0000256" key="4">
    <source>
        <dbReference type="ARBA" id="ARBA00022490"/>
    </source>
</evidence>
<dbReference type="RefSeq" id="WP_147912825.1">
    <property type="nucleotide sequence ID" value="NZ_JBHUEJ010000004.1"/>
</dbReference>
<evidence type="ECO:0000313" key="15">
    <source>
        <dbReference type="Proteomes" id="UP001597304"/>
    </source>
</evidence>
<evidence type="ECO:0000256" key="11">
    <source>
        <dbReference type="HAMAP-Rule" id="MF_01807"/>
    </source>
</evidence>
<dbReference type="Gene3D" id="1.10.150.130">
    <property type="match status" value="1"/>
</dbReference>
<dbReference type="HAMAP" id="MF_01807">
    <property type="entry name" value="Recomb_XerD"/>
    <property type="match status" value="1"/>
</dbReference>
<feature type="domain" description="Tyr recombinase" evidence="12">
    <location>
        <begin position="147"/>
        <end position="334"/>
    </location>
</feature>
<accession>A0ABW4KR96</accession>
<dbReference type="InterPro" id="IPR004107">
    <property type="entry name" value="Integrase_SAM-like_N"/>
</dbReference>
<dbReference type="InterPro" id="IPR050090">
    <property type="entry name" value="Tyrosine_recombinase_XerCD"/>
</dbReference>
<evidence type="ECO:0000256" key="1">
    <source>
        <dbReference type="ARBA" id="ARBA00004496"/>
    </source>
</evidence>
<dbReference type="Gene3D" id="1.10.443.10">
    <property type="entry name" value="Intergrase catalytic core"/>
    <property type="match status" value="1"/>
</dbReference>
<evidence type="ECO:0000256" key="8">
    <source>
        <dbReference type="ARBA" id="ARBA00023125"/>
    </source>
</evidence>
<evidence type="ECO:0000256" key="3">
    <source>
        <dbReference type="ARBA" id="ARBA00015810"/>
    </source>
</evidence>
<dbReference type="Pfam" id="PF00589">
    <property type="entry name" value="Phage_integrase"/>
    <property type="match status" value="1"/>
</dbReference>
<dbReference type="PROSITE" id="PS51898">
    <property type="entry name" value="TYR_RECOMBINASE"/>
    <property type="match status" value="1"/>
</dbReference>
<evidence type="ECO:0000256" key="5">
    <source>
        <dbReference type="ARBA" id="ARBA00022618"/>
    </source>
</evidence>
<organism evidence="14 15">
    <name type="scientific">Ottowia flava</name>
    <dbReference type="NCBI Taxonomy" id="2675430"/>
    <lineage>
        <taxon>Bacteria</taxon>
        <taxon>Pseudomonadati</taxon>
        <taxon>Pseudomonadota</taxon>
        <taxon>Betaproteobacteria</taxon>
        <taxon>Burkholderiales</taxon>
        <taxon>Comamonadaceae</taxon>
        <taxon>Ottowia</taxon>
    </lineage>
</organism>
<dbReference type="SUPFAM" id="SSF47823">
    <property type="entry name" value="lambda integrase-like, N-terminal domain"/>
    <property type="match status" value="1"/>
</dbReference>
<feature type="active site" evidence="11">
    <location>
        <position position="312"/>
    </location>
</feature>
<dbReference type="CDD" id="cd00798">
    <property type="entry name" value="INT_XerDC_C"/>
    <property type="match status" value="1"/>
</dbReference>